<evidence type="ECO:0000313" key="3">
    <source>
        <dbReference type="EMBL" id="SFD88593.1"/>
    </source>
</evidence>
<accession>A0A1I1W5H7</accession>
<feature type="domain" description="SHOCT" evidence="2">
    <location>
        <begin position="249"/>
        <end position="276"/>
    </location>
</feature>
<dbReference type="AlphaFoldDB" id="A0A1I1W5H7"/>
<dbReference type="EMBL" id="FOMS01000004">
    <property type="protein sequence ID" value="SFD88593.1"/>
    <property type="molecule type" value="Genomic_DNA"/>
</dbReference>
<keyword evidence="4" id="KW-1185">Reference proteome</keyword>
<feature type="compositionally biased region" description="Low complexity" evidence="1">
    <location>
        <begin position="200"/>
        <end position="222"/>
    </location>
</feature>
<evidence type="ECO:0000256" key="1">
    <source>
        <dbReference type="SAM" id="MobiDB-lite"/>
    </source>
</evidence>
<dbReference type="InterPro" id="IPR018649">
    <property type="entry name" value="SHOCT"/>
</dbReference>
<reference evidence="3 4" key="1">
    <citation type="submission" date="2016-10" db="EMBL/GenBank/DDBJ databases">
        <authorList>
            <person name="Varghese N."/>
            <person name="Submissions S."/>
        </authorList>
    </citation>
    <scope>NUCLEOTIDE SEQUENCE [LARGE SCALE GENOMIC DNA]</scope>
    <source>
        <strain evidence="4">YIM D21,KCTC 23444,ACCC 10710</strain>
    </source>
</reference>
<feature type="region of interest" description="Disordered" evidence="1">
    <location>
        <begin position="88"/>
        <end position="127"/>
    </location>
</feature>
<sequence length="279" mass="28661">MPLTPYGESAQSRLSGSYGISADAVRTLMEAVTRGGGRQAQFSHPELGGMGQWSAGGMTMVGDMFNTRLQGLVANLCSDIATALTEGPLLEPAPPASGQWQTQGGPSPQGPGAGWWPENLGTPSSTGAQNDLSYAIFPDARRLATRIGGRVTVYDTGGHRIGGVSQQQSGAANWTFTSQFGTVRLHDLTLVEARGDEALPASPAADGDAKAAPAPSAEAPAPRTDVDRPGPDPARAAPGAVGSAGDVFAALEKLGALRDKGILSEEEFAAKKAELLARI</sequence>
<dbReference type="OrthoDB" id="1778949at2"/>
<evidence type="ECO:0000313" key="4">
    <source>
        <dbReference type="Proteomes" id="UP000325289"/>
    </source>
</evidence>
<gene>
    <name evidence="3" type="ORF">SAMN04515678_10456</name>
</gene>
<protein>
    <submittedName>
        <fullName evidence="3">Short C-terminal domain-containing protein</fullName>
    </submittedName>
</protein>
<dbReference type="Proteomes" id="UP000325289">
    <property type="component" value="Unassembled WGS sequence"/>
</dbReference>
<dbReference type="RefSeq" id="WP_149755308.1">
    <property type="nucleotide sequence ID" value="NZ_FOMS01000004.1"/>
</dbReference>
<evidence type="ECO:0000259" key="2">
    <source>
        <dbReference type="Pfam" id="PF09851"/>
    </source>
</evidence>
<feature type="region of interest" description="Disordered" evidence="1">
    <location>
        <begin position="199"/>
        <end position="242"/>
    </location>
</feature>
<proteinExistence type="predicted"/>
<name>A0A1I1W5H7_9RHOB</name>
<dbReference type="Pfam" id="PF09851">
    <property type="entry name" value="SHOCT"/>
    <property type="match status" value="1"/>
</dbReference>
<organism evidence="3 4">
    <name type="scientific">Roseivivax sediminis</name>
    <dbReference type="NCBI Taxonomy" id="936889"/>
    <lineage>
        <taxon>Bacteria</taxon>
        <taxon>Pseudomonadati</taxon>
        <taxon>Pseudomonadota</taxon>
        <taxon>Alphaproteobacteria</taxon>
        <taxon>Rhodobacterales</taxon>
        <taxon>Roseobacteraceae</taxon>
        <taxon>Roseivivax</taxon>
    </lineage>
</organism>